<keyword evidence="2" id="KW-0969">Cilium</keyword>
<evidence type="ECO:0000313" key="3">
    <source>
        <dbReference type="Proteomes" id="UP000030652"/>
    </source>
</evidence>
<feature type="transmembrane region" description="Helical" evidence="1">
    <location>
        <begin position="77"/>
        <end position="97"/>
    </location>
</feature>
<dbReference type="PANTHER" id="PTHR30161">
    <property type="entry name" value="FLAGELLAR EXPORT PROTEIN, MEMBRANE FLHA SUBUNIT-RELATED"/>
    <property type="match status" value="1"/>
</dbReference>
<keyword evidence="2" id="KW-0966">Cell projection</keyword>
<protein>
    <submittedName>
        <fullName evidence="2">Strong similarity to flagellar biosynthesis protein FlhA</fullName>
    </submittedName>
</protein>
<sequence>MNEAEMNTSGNNKKPLYKYSEFGLAVGVLVILFVLIVPLPTFLLDIFITVNISLSFLVLLVTLHVRRALEISAYPSLLLFLTLFRLALNVASTRLILMHAE</sequence>
<comment type="caution">
    <text evidence="2">The sequence shown here is derived from an EMBL/GenBank/DDBJ whole genome shotgun (WGS) entry which is preliminary data.</text>
</comment>
<evidence type="ECO:0000256" key="1">
    <source>
        <dbReference type="SAM" id="Phobius"/>
    </source>
</evidence>
<dbReference type="EMBL" id="JRYO01000005">
    <property type="protein sequence ID" value="KHE94218.1"/>
    <property type="molecule type" value="Genomic_DNA"/>
</dbReference>
<dbReference type="GO" id="GO:0005886">
    <property type="term" value="C:plasma membrane"/>
    <property type="evidence" value="ECO:0007669"/>
    <property type="project" value="TreeGrafter"/>
</dbReference>
<dbReference type="eggNOG" id="COG1298">
    <property type="taxonomic scope" value="Bacteria"/>
</dbReference>
<feature type="non-terminal residue" evidence="2">
    <location>
        <position position="101"/>
    </location>
</feature>
<dbReference type="GO" id="GO:0009306">
    <property type="term" value="P:protein secretion"/>
    <property type="evidence" value="ECO:0007669"/>
    <property type="project" value="InterPro"/>
</dbReference>
<keyword evidence="1" id="KW-0472">Membrane</keyword>
<dbReference type="Proteomes" id="UP000030652">
    <property type="component" value="Unassembled WGS sequence"/>
</dbReference>
<evidence type="ECO:0000313" key="2">
    <source>
        <dbReference type="EMBL" id="KHE94218.1"/>
    </source>
</evidence>
<dbReference type="PANTHER" id="PTHR30161:SF1">
    <property type="entry name" value="FLAGELLAR BIOSYNTHESIS PROTEIN FLHA-RELATED"/>
    <property type="match status" value="1"/>
</dbReference>
<dbReference type="PRINTS" id="PR00949">
    <property type="entry name" value="TYPE3IMAPROT"/>
</dbReference>
<feature type="transmembrane region" description="Helical" evidence="1">
    <location>
        <begin position="46"/>
        <end position="65"/>
    </location>
</feature>
<accession>A0A0B0ESU1</accession>
<reference evidence="2 3" key="1">
    <citation type="submission" date="2014-10" db="EMBL/GenBank/DDBJ databases">
        <title>Draft genome of anammox bacterium scalindua brodae, obtained using differential coverage binning of sequence data from two enrichment reactors.</title>
        <authorList>
            <person name="Speth D.R."/>
            <person name="Russ L."/>
            <person name="Kartal B."/>
            <person name="Op den Camp H.J."/>
            <person name="Dutilh B.E."/>
            <person name="Jetten M.S."/>
        </authorList>
    </citation>
    <scope>NUCLEOTIDE SEQUENCE [LARGE SCALE GENOMIC DNA]</scope>
    <source>
        <strain evidence="2">RU1</strain>
    </source>
</reference>
<feature type="transmembrane region" description="Helical" evidence="1">
    <location>
        <begin position="21"/>
        <end position="40"/>
    </location>
</feature>
<dbReference type="InterPro" id="IPR001712">
    <property type="entry name" value="T3SS_FHIPEP"/>
</dbReference>
<organism evidence="2 3">
    <name type="scientific">Candidatus Scalindua brodae</name>
    <dbReference type="NCBI Taxonomy" id="237368"/>
    <lineage>
        <taxon>Bacteria</taxon>
        <taxon>Pseudomonadati</taxon>
        <taxon>Planctomycetota</taxon>
        <taxon>Candidatus Brocadiia</taxon>
        <taxon>Candidatus Brocadiales</taxon>
        <taxon>Candidatus Scalinduaceae</taxon>
        <taxon>Candidatus Scalindua</taxon>
    </lineage>
</organism>
<name>A0A0B0ESU1_9BACT</name>
<keyword evidence="1" id="KW-0812">Transmembrane</keyword>
<dbReference type="AlphaFoldDB" id="A0A0B0ESU1"/>
<proteinExistence type="predicted"/>
<dbReference type="Pfam" id="PF00771">
    <property type="entry name" value="FHIPEP"/>
    <property type="match status" value="1"/>
</dbReference>
<dbReference type="GO" id="GO:0044780">
    <property type="term" value="P:bacterial-type flagellum assembly"/>
    <property type="evidence" value="ECO:0007669"/>
    <property type="project" value="TreeGrafter"/>
</dbReference>
<keyword evidence="2" id="KW-0282">Flagellum</keyword>
<gene>
    <name evidence="2" type="primary">flhA_1</name>
    <name evidence="2" type="ORF">SCABRO_00056</name>
</gene>
<keyword evidence="1" id="KW-1133">Transmembrane helix</keyword>